<dbReference type="EMBL" id="LKAM01000006">
    <property type="protein sequence ID" value="KUM48219.1"/>
    <property type="molecule type" value="Genomic_DNA"/>
</dbReference>
<sequence length="74" mass="8054">MGGTPSQFVDIQQLYLNILNTYAISPIPKGYFLPILSLYANTGSSLSFASEKKNVDGIGSFDLPCSVLIINHFL</sequence>
<gene>
    <name evidence="1" type="ORF">ABT39_MTgene5216</name>
</gene>
<protein>
    <submittedName>
        <fullName evidence="1">Uncharacterized protein</fullName>
    </submittedName>
</protein>
<name>A0A101LZJ9_PICGL</name>
<evidence type="ECO:0000313" key="1">
    <source>
        <dbReference type="EMBL" id="KUM48219.1"/>
    </source>
</evidence>
<dbReference type="AlphaFoldDB" id="A0A101LZJ9"/>
<proteinExistence type="predicted"/>
<keyword evidence="1" id="KW-0496">Mitochondrion</keyword>
<reference evidence="1" key="1">
    <citation type="journal article" date="2015" name="Genome Biol. Evol.">
        <title>Organellar Genomes of White Spruce (Picea glauca): Assembly and Annotation.</title>
        <authorList>
            <person name="Jackman S.D."/>
            <person name="Warren R.L."/>
            <person name="Gibb E.A."/>
            <person name="Vandervalk B.P."/>
            <person name="Mohamadi H."/>
            <person name="Chu J."/>
            <person name="Raymond A."/>
            <person name="Pleasance S."/>
            <person name="Coope R."/>
            <person name="Wildung M.R."/>
            <person name="Ritland C.E."/>
            <person name="Bousquet J."/>
            <person name="Jones S.J."/>
            <person name="Bohlmann J."/>
            <person name="Birol I."/>
        </authorList>
    </citation>
    <scope>NUCLEOTIDE SEQUENCE [LARGE SCALE GENOMIC DNA]</scope>
    <source>
        <tissue evidence="1">Flushing bud</tissue>
    </source>
</reference>
<organism evidence="1">
    <name type="scientific">Picea glauca</name>
    <name type="common">White spruce</name>
    <name type="synonym">Pinus glauca</name>
    <dbReference type="NCBI Taxonomy" id="3330"/>
    <lineage>
        <taxon>Eukaryota</taxon>
        <taxon>Viridiplantae</taxon>
        <taxon>Streptophyta</taxon>
        <taxon>Embryophyta</taxon>
        <taxon>Tracheophyta</taxon>
        <taxon>Spermatophyta</taxon>
        <taxon>Pinopsida</taxon>
        <taxon>Pinidae</taxon>
        <taxon>Conifers I</taxon>
        <taxon>Pinales</taxon>
        <taxon>Pinaceae</taxon>
        <taxon>Picea</taxon>
    </lineage>
</organism>
<comment type="caution">
    <text evidence="1">The sequence shown here is derived from an EMBL/GenBank/DDBJ whole genome shotgun (WGS) entry which is preliminary data.</text>
</comment>
<geneLocation type="mitochondrion" evidence="1"/>
<accession>A0A101LZJ9</accession>